<organism evidence="1 3">
    <name type="scientific">Armillaria solidipes</name>
    <dbReference type="NCBI Taxonomy" id="1076256"/>
    <lineage>
        <taxon>Eukaryota</taxon>
        <taxon>Fungi</taxon>
        <taxon>Dikarya</taxon>
        <taxon>Basidiomycota</taxon>
        <taxon>Agaricomycotina</taxon>
        <taxon>Agaricomycetes</taxon>
        <taxon>Agaricomycetidae</taxon>
        <taxon>Agaricales</taxon>
        <taxon>Marasmiineae</taxon>
        <taxon>Physalacriaceae</taxon>
        <taxon>Armillaria</taxon>
    </lineage>
</organism>
<dbReference type="EMBL" id="KZ293589">
    <property type="protein sequence ID" value="PBK58186.1"/>
    <property type="molecule type" value="Genomic_DNA"/>
</dbReference>
<dbReference type="AlphaFoldDB" id="A0A2H3AWK3"/>
<evidence type="ECO:0000313" key="2">
    <source>
        <dbReference type="EMBL" id="PBK58186.1"/>
    </source>
</evidence>
<evidence type="ECO:0000313" key="1">
    <source>
        <dbReference type="EMBL" id="PBK58168.1"/>
    </source>
</evidence>
<dbReference type="Proteomes" id="UP000218334">
    <property type="component" value="Unassembled WGS sequence"/>
</dbReference>
<protein>
    <submittedName>
        <fullName evidence="1">Uncharacterized protein</fullName>
    </submittedName>
</protein>
<feature type="non-terminal residue" evidence="1">
    <location>
        <position position="1"/>
    </location>
</feature>
<keyword evidence="3" id="KW-1185">Reference proteome</keyword>
<gene>
    <name evidence="1" type="ORF">ARMSODRAFT_842009</name>
    <name evidence="2" type="ORF">ARMSODRAFT_846183</name>
</gene>
<reference evidence="3" key="1">
    <citation type="journal article" date="2017" name="Nat. Ecol. Evol.">
        <title>Genome expansion and lineage-specific genetic innovations in the forest pathogenic fungi Armillaria.</title>
        <authorList>
            <person name="Sipos G."/>
            <person name="Prasanna A.N."/>
            <person name="Walter M.C."/>
            <person name="O'Connor E."/>
            <person name="Balint B."/>
            <person name="Krizsan K."/>
            <person name="Kiss B."/>
            <person name="Hess J."/>
            <person name="Varga T."/>
            <person name="Slot J."/>
            <person name="Riley R."/>
            <person name="Boka B."/>
            <person name="Rigling D."/>
            <person name="Barry K."/>
            <person name="Lee J."/>
            <person name="Mihaltcheva S."/>
            <person name="LaButti K."/>
            <person name="Lipzen A."/>
            <person name="Waldron R."/>
            <person name="Moloney N.M."/>
            <person name="Sperisen C."/>
            <person name="Kredics L."/>
            <person name="Vagvoelgyi C."/>
            <person name="Patrignani A."/>
            <person name="Fitzpatrick D."/>
            <person name="Nagy I."/>
            <person name="Doyle S."/>
            <person name="Anderson J.B."/>
            <person name="Grigoriev I.V."/>
            <person name="Gueldener U."/>
            <person name="Muensterkoetter M."/>
            <person name="Nagy L.G."/>
        </authorList>
    </citation>
    <scope>NUCLEOTIDE SEQUENCE [LARGE SCALE GENOMIC DNA]</scope>
    <source>
        <strain evidence="3">28-4</strain>
    </source>
</reference>
<sequence length="66" mass="7240">PSQGKARLQAVQDTLMRLGRQLLVEAKVAGDSENEDNKDLLSLLVRANVLPDVPVNQRMNEADVLS</sequence>
<accession>A0A2H3AWK3</accession>
<evidence type="ECO:0000313" key="3">
    <source>
        <dbReference type="Proteomes" id="UP000218334"/>
    </source>
</evidence>
<dbReference type="EMBL" id="KZ293602">
    <property type="protein sequence ID" value="PBK58168.1"/>
    <property type="molecule type" value="Genomic_DNA"/>
</dbReference>
<proteinExistence type="predicted"/>
<reference evidence="1" key="2">
    <citation type="journal article" date="2017" name="Nat. Ecol. Evol.">
        <title>Lineage-specific genetic innovations streamline the genomes of Armillaria species to pathogenesis.</title>
        <authorList>
            <consortium name="DOE Joint Genome Institute"/>
            <person name="Sipos G."/>
            <person name="Prasanna A.N."/>
            <person name="Walter M.C."/>
            <person name="O'Connor E."/>
            <person name="Balint B."/>
            <person name="Krizsan K."/>
            <person name="Kiss B."/>
            <person name="Hess J."/>
            <person name="Varga T."/>
            <person name="Slot J."/>
            <person name="Riley R."/>
            <person name="Boka B."/>
            <person name="Rigling D."/>
            <person name="Barry K."/>
            <person name="Lee J."/>
            <person name="Mihaltcheva S."/>
            <person name="LaButti K."/>
            <person name="Lipzen A."/>
            <person name="Waldron R."/>
            <person name="Moloney N.M."/>
            <person name="Sperisen C."/>
            <person name="Kredics L."/>
            <person name="Vagvolgyi C."/>
            <person name="Patrignani A."/>
            <person name="Fitzpatrick D."/>
            <person name="Nagy I."/>
            <person name="Doyle S."/>
            <person name="Anderson J."/>
            <person name="Grigoriev I.V."/>
            <person name="Guldener U."/>
            <person name="Munsterkotter M."/>
            <person name="Nagy L.G."/>
        </authorList>
    </citation>
    <scope>NUCLEOTIDE SEQUENCE [LARGE SCALE GENOMIC DNA]</scope>
    <source>
        <strain evidence="1">28-4</strain>
    </source>
</reference>
<name>A0A2H3AWK3_9AGAR</name>
<feature type="non-terminal residue" evidence="1">
    <location>
        <position position="66"/>
    </location>
</feature>